<comment type="caution">
    <text evidence="1">The sequence shown here is derived from an EMBL/GenBank/DDBJ whole genome shotgun (WGS) entry which is preliminary data.</text>
</comment>
<protein>
    <recommendedName>
        <fullName evidence="3">UspA domain-containing protein</fullName>
    </recommendedName>
</protein>
<keyword evidence="2" id="KW-1185">Reference proteome</keyword>
<gene>
    <name evidence="1" type="ORF">M6B38_141320</name>
</gene>
<proteinExistence type="predicted"/>
<organism evidence="1 2">
    <name type="scientific">Iris pallida</name>
    <name type="common">Sweet iris</name>
    <dbReference type="NCBI Taxonomy" id="29817"/>
    <lineage>
        <taxon>Eukaryota</taxon>
        <taxon>Viridiplantae</taxon>
        <taxon>Streptophyta</taxon>
        <taxon>Embryophyta</taxon>
        <taxon>Tracheophyta</taxon>
        <taxon>Spermatophyta</taxon>
        <taxon>Magnoliopsida</taxon>
        <taxon>Liliopsida</taxon>
        <taxon>Asparagales</taxon>
        <taxon>Iridaceae</taxon>
        <taxon>Iridoideae</taxon>
        <taxon>Irideae</taxon>
        <taxon>Iris</taxon>
    </lineage>
</organism>
<name>A0AAX6FD04_IRIPA</name>
<dbReference type="PANTHER" id="PTHR47382">
    <property type="entry name" value="U-BOX DOMAIN-CONTAINING PROTEIN 52-LIKE"/>
    <property type="match status" value="1"/>
</dbReference>
<reference evidence="1" key="1">
    <citation type="journal article" date="2023" name="GigaByte">
        <title>Genome assembly of the bearded iris, Iris pallida Lam.</title>
        <authorList>
            <person name="Bruccoleri R.E."/>
            <person name="Oakeley E.J."/>
            <person name="Faust A.M.E."/>
            <person name="Altorfer M."/>
            <person name="Dessus-Babus S."/>
            <person name="Burckhardt D."/>
            <person name="Oertli M."/>
            <person name="Naumann U."/>
            <person name="Petersen F."/>
            <person name="Wong J."/>
        </authorList>
    </citation>
    <scope>NUCLEOTIDE SEQUENCE</scope>
    <source>
        <strain evidence="1">GSM-AAB239-AS_SAM_17_03QT</strain>
    </source>
</reference>
<dbReference type="InterPro" id="IPR014729">
    <property type="entry name" value="Rossmann-like_a/b/a_fold"/>
</dbReference>
<evidence type="ECO:0008006" key="3">
    <source>
        <dbReference type="Google" id="ProtNLM"/>
    </source>
</evidence>
<reference evidence="1" key="2">
    <citation type="submission" date="2023-04" db="EMBL/GenBank/DDBJ databases">
        <authorList>
            <person name="Bruccoleri R.E."/>
            <person name="Oakeley E.J."/>
            <person name="Faust A.-M."/>
            <person name="Dessus-Babus S."/>
            <person name="Altorfer M."/>
            <person name="Burckhardt D."/>
            <person name="Oertli M."/>
            <person name="Naumann U."/>
            <person name="Petersen F."/>
            <person name="Wong J."/>
        </authorList>
    </citation>
    <scope>NUCLEOTIDE SEQUENCE</scope>
    <source>
        <strain evidence="1">GSM-AAB239-AS_SAM_17_03QT</strain>
        <tissue evidence="1">Leaf</tissue>
    </source>
</reference>
<evidence type="ECO:0000313" key="2">
    <source>
        <dbReference type="Proteomes" id="UP001140949"/>
    </source>
</evidence>
<dbReference type="EMBL" id="JANAVB010029816">
    <property type="protein sequence ID" value="KAJ6814350.1"/>
    <property type="molecule type" value="Genomic_DNA"/>
</dbReference>
<accession>A0AAX6FD04</accession>
<dbReference type="AlphaFoldDB" id="A0AAX6FD04"/>
<evidence type="ECO:0000313" key="1">
    <source>
        <dbReference type="EMBL" id="KAJ6814350.1"/>
    </source>
</evidence>
<dbReference type="PANTHER" id="PTHR47382:SF3">
    <property type="entry name" value="ADENINE NUCLEOTIDE ALPHA HYDROLASES-LIKE SUPERFAMILY PROTEIN"/>
    <property type="match status" value="1"/>
</dbReference>
<sequence>MEGGVVWEIEEEEEEAVAVDAAPSGSALRVQAGLGGRPANDVRVDDDVYVAVGKSGSSMEALSWALTHVAKPSSFVYLIHVFPEIRHISTPLGMLPKSRVSPQQVEAFMSQERSKRREMLQKLLNLCQAYKVQVDTLLIESDQVVKAVLELIPVLNIKRIFVGASKSNIRKLKGTSKAELIQKSAPSYCEVKIICEGKEVTAVTNQRAVHSAHSGFSDGNTKDDNLQEGKDRDLISCICFSSKFSK</sequence>
<dbReference type="Proteomes" id="UP001140949">
    <property type="component" value="Unassembled WGS sequence"/>
</dbReference>
<dbReference type="Gene3D" id="3.40.50.620">
    <property type="entry name" value="HUPs"/>
    <property type="match status" value="1"/>
</dbReference>
<dbReference type="SUPFAM" id="SSF52402">
    <property type="entry name" value="Adenine nucleotide alpha hydrolases-like"/>
    <property type="match status" value="1"/>
</dbReference>
<dbReference type="CDD" id="cd01989">
    <property type="entry name" value="USP_STK_Ubox_N"/>
    <property type="match status" value="1"/>
</dbReference>